<keyword evidence="10" id="KW-1185">Reference proteome</keyword>
<feature type="transmembrane region" description="Helical" evidence="7">
    <location>
        <begin position="177"/>
        <end position="195"/>
    </location>
</feature>
<dbReference type="InterPro" id="IPR052337">
    <property type="entry name" value="SAT4-like"/>
</dbReference>
<dbReference type="PANTHER" id="PTHR33048">
    <property type="entry name" value="PTH11-LIKE INTEGRAL MEMBRANE PROTEIN (AFU_ORTHOLOGUE AFUA_5G11245)"/>
    <property type="match status" value="1"/>
</dbReference>
<evidence type="ECO:0000256" key="6">
    <source>
        <dbReference type="SAM" id="MobiDB-lite"/>
    </source>
</evidence>
<organism evidence="9 10">
    <name type="scientific">Imshaugia aleurites</name>
    <dbReference type="NCBI Taxonomy" id="172621"/>
    <lineage>
        <taxon>Eukaryota</taxon>
        <taxon>Fungi</taxon>
        <taxon>Dikarya</taxon>
        <taxon>Ascomycota</taxon>
        <taxon>Pezizomycotina</taxon>
        <taxon>Lecanoromycetes</taxon>
        <taxon>OSLEUM clade</taxon>
        <taxon>Lecanoromycetidae</taxon>
        <taxon>Lecanorales</taxon>
        <taxon>Lecanorineae</taxon>
        <taxon>Parmeliaceae</taxon>
        <taxon>Imshaugia</taxon>
    </lineage>
</organism>
<comment type="caution">
    <text evidence="9">The sequence shown here is derived from an EMBL/GenBank/DDBJ whole genome shotgun (WGS) entry which is preliminary data.</text>
</comment>
<feature type="transmembrane region" description="Helical" evidence="7">
    <location>
        <begin position="138"/>
        <end position="165"/>
    </location>
</feature>
<evidence type="ECO:0000256" key="1">
    <source>
        <dbReference type="ARBA" id="ARBA00004141"/>
    </source>
</evidence>
<name>A0A8H3F5F4_9LECA</name>
<feature type="region of interest" description="Disordered" evidence="6">
    <location>
        <begin position="281"/>
        <end position="305"/>
    </location>
</feature>
<keyword evidence="2 7" id="KW-0812">Transmembrane</keyword>
<dbReference type="Proteomes" id="UP000664534">
    <property type="component" value="Unassembled WGS sequence"/>
</dbReference>
<accession>A0A8H3F5F4</accession>
<dbReference type="Pfam" id="PF20684">
    <property type="entry name" value="Fung_rhodopsin"/>
    <property type="match status" value="1"/>
</dbReference>
<evidence type="ECO:0000313" key="10">
    <source>
        <dbReference type="Proteomes" id="UP000664534"/>
    </source>
</evidence>
<sequence>MMRFMSKRIGRTPYGADDWTMVAAYILALAYATPALLGTFKYGGGRHTILMAETDPVNFAKALFAAELIYAPAMAAVKISTLLLFARIFPDPKFKRFLWAIGIFVSTCTAINLLVDLFQCKPVQGAWNSSLDADCIQIKSVAMVMGAMNVLTDFALLFAPIPQLWNLHLRKDTKIELIGIFSIGGFVTVVSIYRIPKLNSLSALDAGWSDIGPSVWSMVEVCVAILCASTITYRPLFNWACGLHPSPVGSAARIPKPSVTGLPYPKSTPSNKSIDVRMQALNPPSATRPSGHGDGFYRMEDSPDT</sequence>
<proteinExistence type="inferred from homology"/>
<gene>
    <name evidence="9" type="ORF">IMSHALPRED_004461</name>
</gene>
<evidence type="ECO:0000313" key="9">
    <source>
        <dbReference type="EMBL" id="CAF9918882.1"/>
    </source>
</evidence>
<evidence type="ECO:0000256" key="5">
    <source>
        <dbReference type="ARBA" id="ARBA00038359"/>
    </source>
</evidence>
<evidence type="ECO:0000256" key="2">
    <source>
        <dbReference type="ARBA" id="ARBA00022692"/>
    </source>
</evidence>
<feature type="compositionally biased region" description="Basic and acidic residues" evidence="6">
    <location>
        <begin position="295"/>
        <end position="305"/>
    </location>
</feature>
<dbReference type="GO" id="GO:0016020">
    <property type="term" value="C:membrane"/>
    <property type="evidence" value="ECO:0007669"/>
    <property type="project" value="UniProtKB-SubCell"/>
</dbReference>
<feature type="transmembrane region" description="Helical" evidence="7">
    <location>
        <begin position="62"/>
        <end position="85"/>
    </location>
</feature>
<feature type="domain" description="Rhodopsin" evidence="8">
    <location>
        <begin position="2"/>
        <end position="238"/>
    </location>
</feature>
<comment type="subcellular location">
    <subcellularLocation>
        <location evidence="1">Membrane</location>
        <topology evidence="1">Multi-pass membrane protein</topology>
    </subcellularLocation>
</comment>
<evidence type="ECO:0000256" key="7">
    <source>
        <dbReference type="SAM" id="Phobius"/>
    </source>
</evidence>
<dbReference type="PANTHER" id="PTHR33048:SF47">
    <property type="entry name" value="INTEGRAL MEMBRANE PROTEIN-RELATED"/>
    <property type="match status" value="1"/>
</dbReference>
<evidence type="ECO:0000256" key="3">
    <source>
        <dbReference type="ARBA" id="ARBA00022989"/>
    </source>
</evidence>
<feature type="transmembrane region" description="Helical" evidence="7">
    <location>
        <begin position="215"/>
        <end position="233"/>
    </location>
</feature>
<protein>
    <recommendedName>
        <fullName evidence="8">Rhodopsin domain-containing protein</fullName>
    </recommendedName>
</protein>
<feature type="transmembrane region" description="Helical" evidence="7">
    <location>
        <begin position="21"/>
        <end position="42"/>
    </location>
</feature>
<keyword evidence="3 7" id="KW-1133">Transmembrane helix</keyword>
<comment type="similarity">
    <text evidence="5">Belongs to the SAT4 family.</text>
</comment>
<evidence type="ECO:0000256" key="4">
    <source>
        <dbReference type="ARBA" id="ARBA00023136"/>
    </source>
</evidence>
<dbReference type="OrthoDB" id="10017208at2759"/>
<dbReference type="AlphaFoldDB" id="A0A8H3F5F4"/>
<reference evidence="9" key="1">
    <citation type="submission" date="2021-03" db="EMBL/GenBank/DDBJ databases">
        <authorList>
            <person name="Tagirdzhanova G."/>
        </authorList>
    </citation>
    <scope>NUCLEOTIDE SEQUENCE</scope>
</reference>
<evidence type="ECO:0000259" key="8">
    <source>
        <dbReference type="Pfam" id="PF20684"/>
    </source>
</evidence>
<keyword evidence="4 7" id="KW-0472">Membrane</keyword>
<feature type="transmembrane region" description="Helical" evidence="7">
    <location>
        <begin position="97"/>
        <end position="118"/>
    </location>
</feature>
<dbReference type="InterPro" id="IPR049326">
    <property type="entry name" value="Rhodopsin_dom_fungi"/>
</dbReference>
<dbReference type="EMBL" id="CAJPDT010000021">
    <property type="protein sequence ID" value="CAF9918882.1"/>
    <property type="molecule type" value="Genomic_DNA"/>
</dbReference>